<protein>
    <submittedName>
        <fullName evidence="5">Transcription elongation factor a</fullName>
    </submittedName>
</protein>
<keyword evidence="5" id="KW-0648">Protein biosynthesis</keyword>
<feature type="compositionally biased region" description="Basic and acidic residues" evidence="2">
    <location>
        <begin position="268"/>
        <end position="284"/>
    </location>
</feature>
<dbReference type="PANTHER" id="PTHR25462:SF296">
    <property type="entry name" value="MEIOTIC P26, ISOFORM F"/>
    <property type="match status" value="1"/>
</dbReference>
<dbReference type="InterPro" id="IPR006615">
    <property type="entry name" value="Pept_C19_DUSP"/>
</dbReference>
<keyword evidence="1" id="KW-0862">Zinc</keyword>
<dbReference type="PROSITE" id="PS50119">
    <property type="entry name" value="ZF_BBOX"/>
    <property type="match status" value="1"/>
</dbReference>
<dbReference type="AlphaFoldDB" id="A0AAV7ZY15"/>
<feature type="compositionally biased region" description="Acidic residues" evidence="2">
    <location>
        <begin position="285"/>
        <end position="304"/>
    </location>
</feature>
<dbReference type="SMART" id="SM00336">
    <property type="entry name" value="BBOX"/>
    <property type="match status" value="2"/>
</dbReference>
<organism evidence="5 6">
    <name type="scientific">Anaeramoeba flamelloides</name>
    <dbReference type="NCBI Taxonomy" id="1746091"/>
    <lineage>
        <taxon>Eukaryota</taxon>
        <taxon>Metamonada</taxon>
        <taxon>Anaeramoebidae</taxon>
        <taxon>Anaeramoeba</taxon>
    </lineage>
</organism>
<dbReference type="SUPFAM" id="SSF57845">
    <property type="entry name" value="B-box zinc-binding domain"/>
    <property type="match status" value="1"/>
</dbReference>
<dbReference type="EMBL" id="JANTQA010000018">
    <property type="protein sequence ID" value="KAJ3446888.1"/>
    <property type="molecule type" value="Genomic_DNA"/>
</dbReference>
<feature type="domain" description="DUSP" evidence="4">
    <location>
        <begin position="9"/>
        <end position="116"/>
    </location>
</feature>
<keyword evidence="1" id="KW-0863">Zinc-finger</keyword>
<dbReference type="Pfam" id="PF00643">
    <property type="entry name" value="zf-B_box"/>
    <property type="match status" value="1"/>
</dbReference>
<evidence type="ECO:0000313" key="5">
    <source>
        <dbReference type="EMBL" id="KAJ3446888.1"/>
    </source>
</evidence>
<keyword evidence="5" id="KW-0251">Elongation factor</keyword>
<keyword evidence="1" id="KW-0479">Metal-binding</keyword>
<dbReference type="SMART" id="SM00695">
    <property type="entry name" value="DUSP"/>
    <property type="match status" value="1"/>
</dbReference>
<evidence type="ECO:0000313" key="6">
    <source>
        <dbReference type="Proteomes" id="UP001146793"/>
    </source>
</evidence>
<feature type="region of interest" description="Disordered" evidence="2">
    <location>
        <begin position="240"/>
        <end position="305"/>
    </location>
</feature>
<dbReference type="SUPFAM" id="SSF143791">
    <property type="entry name" value="DUSP-like"/>
    <property type="match status" value="1"/>
</dbReference>
<evidence type="ECO:0000256" key="2">
    <source>
        <dbReference type="SAM" id="MobiDB-lite"/>
    </source>
</evidence>
<feature type="domain" description="B box-type" evidence="3">
    <location>
        <begin position="400"/>
        <end position="440"/>
    </location>
</feature>
<dbReference type="Proteomes" id="UP001146793">
    <property type="component" value="Unassembled WGS sequence"/>
</dbReference>
<dbReference type="PANTHER" id="PTHR25462">
    <property type="entry name" value="BONUS, ISOFORM C-RELATED"/>
    <property type="match status" value="1"/>
</dbReference>
<dbReference type="Gene3D" id="3.30.2230.10">
    <property type="entry name" value="DUSP-like"/>
    <property type="match status" value="1"/>
</dbReference>
<dbReference type="Pfam" id="PF06337">
    <property type="entry name" value="DUSP"/>
    <property type="match status" value="1"/>
</dbReference>
<dbReference type="InterPro" id="IPR047153">
    <property type="entry name" value="TRIM45/56/19-like"/>
</dbReference>
<feature type="compositionally biased region" description="Acidic residues" evidence="2">
    <location>
        <begin position="240"/>
        <end position="267"/>
    </location>
</feature>
<evidence type="ECO:0000259" key="3">
    <source>
        <dbReference type="PROSITE" id="PS50119"/>
    </source>
</evidence>
<evidence type="ECO:0000259" key="4">
    <source>
        <dbReference type="PROSITE" id="PS51283"/>
    </source>
</evidence>
<dbReference type="PROSITE" id="PS51283">
    <property type="entry name" value="DUSP"/>
    <property type="match status" value="1"/>
</dbReference>
<name>A0AAV7ZY15_9EUKA</name>
<reference evidence="5" key="1">
    <citation type="submission" date="2022-08" db="EMBL/GenBank/DDBJ databases">
        <title>Novel sulphate-reducing endosymbionts in the free-living metamonad Anaeramoeba.</title>
        <authorList>
            <person name="Jerlstrom-Hultqvist J."/>
            <person name="Cepicka I."/>
            <person name="Gallot-Lavallee L."/>
            <person name="Salas-Leiva D."/>
            <person name="Curtis B.A."/>
            <person name="Zahonova K."/>
            <person name="Pipaliya S."/>
            <person name="Dacks J."/>
            <person name="Roger A.J."/>
        </authorList>
    </citation>
    <scope>NUCLEOTIDE SEQUENCE</scope>
    <source>
        <strain evidence="5">Busselton2</strain>
    </source>
</reference>
<dbReference type="CDD" id="cd19757">
    <property type="entry name" value="Bbox1"/>
    <property type="match status" value="1"/>
</dbReference>
<dbReference type="CDD" id="cd19769">
    <property type="entry name" value="Bbox2_TRIM16-like"/>
    <property type="match status" value="1"/>
</dbReference>
<evidence type="ECO:0000256" key="1">
    <source>
        <dbReference type="PROSITE-ProRule" id="PRU00024"/>
    </source>
</evidence>
<proteinExistence type="predicted"/>
<sequence>MNEKKKVIKYSRKEEKETAELIMKQNKELVPGDYWCLIEINWFLSWQKYIEQDFLLQEKDLKYPRPGKIDNSSLFVKGNVKRTLVRGEDFLLIHLLLWEYFHSIYGGEPLTKRKVLELGKNKEKLIVVHQKVFYLYSKQNGKVKKRATIRLVVNCTIEDIVDLIERFFSIKKKNILKLFLLNKDFEKVEELDNLDQTIYESNLKDEDKILWEAEKKKMKNKPKKQIFFRNYLNNYDKLEEEEEVEKEVEKEEEEEEEVEKEEEEVEKEVEKEKEEVKEEEKVEKEEEEKKEEKEEEEEEEEELISNENVIGEQSGRFSKEEEEEEEEVILTYPLEIDQKIQIYCINCQKQGKNVKAVVRCQECPNQLTLCESCDKQLHSFFIFGDHNRIPITKQNEQIESVQTRCSKHQQYLTLFCYKCEQLICYECHYASHKNHKTSLIQKAIEEYTIPVIKHEDITNKKLKQEKIVLKAINILTNKMKKEKLEQLDDLNSKFKILFDTLECKKIKLSKIINEESEQRVTNLSKYKKKTKKRIDLLNIFANKLQDLKRAEELKVPIILLAKTILVKKKQHIIHKNNSKVNLESFSEPFQELEITQLTQKIEELKI</sequence>
<dbReference type="GO" id="GO:0008270">
    <property type="term" value="F:zinc ion binding"/>
    <property type="evidence" value="ECO:0007669"/>
    <property type="project" value="UniProtKB-KW"/>
</dbReference>
<dbReference type="GO" id="GO:0003746">
    <property type="term" value="F:translation elongation factor activity"/>
    <property type="evidence" value="ECO:0007669"/>
    <property type="project" value="UniProtKB-KW"/>
</dbReference>
<accession>A0AAV7ZY15</accession>
<comment type="caution">
    <text evidence="5">The sequence shown here is derived from an EMBL/GenBank/DDBJ whole genome shotgun (WGS) entry which is preliminary data.</text>
</comment>
<dbReference type="Gene3D" id="3.30.160.60">
    <property type="entry name" value="Classic Zinc Finger"/>
    <property type="match status" value="1"/>
</dbReference>
<dbReference type="InterPro" id="IPR035927">
    <property type="entry name" value="DUSP-like_sf"/>
</dbReference>
<gene>
    <name evidence="5" type="ORF">M0812_07883</name>
</gene>
<dbReference type="GO" id="GO:0004843">
    <property type="term" value="F:cysteine-type deubiquitinase activity"/>
    <property type="evidence" value="ECO:0007669"/>
    <property type="project" value="InterPro"/>
</dbReference>
<dbReference type="InterPro" id="IPR000315">
    <property type="entry name" value="Znf_B-box"/>
</dbReference>